<feature type="region of interest" description="Disordered" evidence="9">
    <location>
        <begin position="1183"/>
        <end position="1220"/>
    </location>
</feature>
<dbReference type="GO" id="GO:1901981">
    <property type="term" value="F:phosphatidylinositol phosphate binding"/>
    <property type="evidence" value="ECO:0007669"/>
    <property type="project" value="TreeGrafter"/>
</dbReference>
<dbReference type="PANTHER" id="PTHR21669:SF38">
    <property type="entry name" value="WASH COMPLEX SUBUNIT 2A-RELATED"/>
    <property type="match status" value="1"/>
</dbReference>
<feature type="region of interest" description="Disordered" evidence="9">
    <location>
        <begin position="197"/>
        <end position="576"/>
    </location>
</feature>
<evidence type="ECO:0000313" key="12">
    <source>
        <dbReference type="Proteomes" id="UP000770717"/>
    </source>
</evidence>
<sequence>MNGPVSDGPEEPVWERPWSLEEIGRSSQNWSLAADAGLLNFLQEFSHQTISRTHEIEKQLDGLVHEAKSTECRLHNIFNDFLMLSNTQFIENRVYDEEVEEHVVKSEAGEKPEQEKTREQKEVELIPKIQEAVNYGLQVLETAFEQLDIKAGNSDSEDEEVNERIELILEPKDLYIDRPLPYLIGSQLFMQQEDVGLGDVSSEEGSVDNDRGSAIDSEEDDDKDNDEESEEDFGNISEEEKKPRHPALSDEEEDNGSDLFGDSDKDDEEDNKSMKTRTKSFADELAARIQSEVPKRQETEQSSISVEVKSKKDKETKEVRQLPSDDEEDDIFKPPKLTDEDFFGNKGGLFSGGKGLFDDDDDEDENVVEGDLFSDVQKKEHRITESTPVARPETLPSDVKKKPPYGGVSLFPGGENVINSSVLTEKDKRKQPTPTSNAPKPSASAGLFDDDDIFGAAPIQATDLFSPSQAASKTKAASVPATKTSKSLSLFDDDDDEFFGSAAEKKIPSAASKPEQKSAIPAEVKTPKSGLFSSDEEDPVAQSANVKPVEKSKPDAAVPPKPKKEAKSEKKSSLFEEEDLFAITKESQKKAQRISLLFEDDVSNEELLFSSEGTKSLEQPKASIPVKEENEKLSLVEDTDKKNESKVKVQAREEKLPPVPQNNELNPDSPEESDEDLFASSSPQPTKQASKTKSNNVLSLFGDEEDDIEDHFVTNITQQGPGKDSVENSSQGKSTGVFQDEELLFSKELQKDNDPDVDLFASANKKSFEKPKNTKLSTGEALFCDDDNDDLFSSAKPKKPPKVQEKKTVIRKKDLETTKEPGRPLEVNEKTTDPAPIKTKSTSSRIGKLQANLLINPAALLPGAVPKLREARAAATEVDARISAAAEDDFASKSVGENLEGPSFETPAQVYTLHNANKTRVKVGGKRRPPTRLGRKLASQDSGENEDLSPVSPPSAAKTETGIAESNWRADRDEISTMKLSLSENDIQPRTHPKVAVNPLTPDVNDLFGSDLFADNSLPGLVAARQQKEESSGSEFSKKSFLDQGKKSSSVFDGDGSDDDLFQSVSEKPKKTPQSSLIDKEPEDDLFGFQKPQKKVDSQPVVPKERSTTSDMFEDDIFAEEAVKPVKKAKEKRGASEANLFDDNTDIFADFTHKPKEKKAKKKAEPKSIFDDDMDDIFSASVSNIKKTKSKSKSTQQGSETKSDTKAPTAFDDPLNVLGK</sequence>
<evidence type="ECO:0000256" key="4">
    <source>
        <dbReference type="ARBA" id="ARBA00022475"/>
    </source>
</evidence>
<organism evidence="11 12">
    <name type="scientific">Eleutherodactylus coqui</name>
    <name type="common">Puerto Rican coqui</name>
    <dbReference type="NCBI Taxonomy" id="57060"/>
    <lineage>
        <taxon>Eukaryota</taxon>
        <taxon>Metazoa</taxon>
        <taxon>Chordata</taxon>
        <taxon>Craniata</taxon>
        <taxon>Vertebrata</taxon>
        <taxon>Euteleostomi</taxon>
        <taxon>Amphibia</taxon>
        <taxon>Batrachia</taxon>
        <taxon>Anura</taxon>
        <taxon>Neobatrachia</taxon>
        <taxon>Hyloidea</taxon>
        <taxon>Eleutherodactylidae</taxon>
        <taxon>Eleutherodactylinae</taxon>
        <taxon>Eleutherodactylus</taxon>
        <taxon>Eleutherodactylus</taxon>
    </lineage>
</organism>
<protein>
    <recommendedName>
        <fullName evidence="10">FAM21/CAPZIP domain-containing protein</fullName>
    </recommendedName>
</protein>
<feature type="compositionally biased region" description="Polar residues" evidence="9">
    <location>
        <begin position="727"/>
        <end position="737"/>
    </location>
</feature>
<evidence type="ECO:0000256" key="1">
    <source>
        <dbReference type="ARBA" id="ARBA00004146"/>
    </source>
</evidence>
<dbReference type="GO" id="GO:0005886">
    <property type="term" value="C:plasma membrane"/>
    <property type="evidence" value="ECO:0007669"/>
    <property type="project" value="UniProtKB-SubCell"/>
</dbReference>
<accession>A0A8J6FEH1</accession>
<dbReference type="GO" id="GO:0071203">
    <property type="term" value="C:WASH complex"/>
    <property type="evidence" value="ECO:0007669"/>
    <property type="project" value="TreeGrafter"/>
</dbReference>
<dbReference type="GO" id="GO:0042147">
    <property type="term" value="P:retrograde transport, endosome to Golgi"/>
    <property type="evidence" value="ECO:0007669"/>
    <property type="project" value="TreeGrafter"/>
</dbReference>
<comment type="subcellular location">
    <subcellularLocation>
        <location evidence="2">Cell membrane</location>
    </subcellularLocation>
    <subcellularLocation>
        <location evidence="1">Early endosome membrane</location>
    </subcellularLocation>
</comment>
<feature type="compositionally biased region" description="Gly residues" evidence="9">
    <location>
        <begin position="345"/>
        <end position="355"/>
    </location>
</feature>
<feature type="compositionally biased region" description="Polar residues" evidence="9">
    <location>
        <begin position="679"/>
        <end position="698"/>
    </location>
</feature>
<dbReference type="Proteomes" id="UP000770717">
    <property type="component" value="Unassembled WGS sequence"/>
</dbReference>
<evidence type="ECO:0000313" key="11">
    <source>
        <dbReference type="EMBL" id="KAG9485114.1"/>
    </source>
</evidence>
<dbReference type="PANTHER" id="PTHR21669">
    <property type="entry name" value="CAPZ-INTERACTING PROTEIN AND RELATED PROTEINS"/>
    <property type="match status" value="1"/>
</dbReference>
<dbReference type="Pfam" id="PF15255">
    <property type="entry name" value="CAP-ZIP_m"/>
    <property type="match status" value="1"/>
</dbReference>
<evidence type="ECO:0000256" key="9">
    <source>
        <dbReference type="SAM" id="MobiDB-lite"/>
    </source>
</evidence>
<feature type="region of interest" description="Disordered" evidence="9">
    <location>
        <begin position="1024"/>
        <end position="1113"/>
    </location>
</feature>
<proteinExistence type="inferred from homology"/>
<keyword evidence="5" id="KW-0597">Phosphoprotein</keyword>
<reference evidence="11" key="1">
    <citation type="thesis" date="2020" institute="ProQuest LLC" country="789 East Eisenhower Parkway, Ann Arbor, MI, USA">
        <title>Comparative Genomics and Chromosome Evolution.</title>
        <authorList>
            <person name="Mudd A.B."/>
        </authorList>
    </citation>
    <scope>NUCLEOTIDE SEQUENCE</scope>
    <source>
        <strain evidence="11">HN-11 Male</strain>
        <tissue evidence="11">Kidney and liver</tissue>
    </source>
</reference>
<evidence type="ECO:0000256" key="7">
    <source>
        <dbReference type="ARBA" id="ARBA00023136"/>
    </source>
</evidence>
<feature type="region of interest" description="Disordered" evidence="9">
    <location>
        <begin position="917"/>
        <end position="1000"/>
    </location>
</feature>
<feature type="compositionally biased region" description="Basic and acidic residues" evidence="9">
    <location>
        <begin position="802"/>
        <end position="832"/>
    </location>
</feature>
<feature type="compositionally biased region" description="Acidic residues" evidence="9">
    <location>
        <begin position="358"/>
        <end position="368"/>
    </location>
</feature>
<feature type="domain" description="FAM21/CAPZIP" evidence="10">
    <location>
        <begin position="835"/>
        <end position="960"/>
    </location>
</feature>
<evidence type="ECO:0000256" key="2">
    <source>
        <dbReference type="ARBA" id="ARBA00004236"/>
    </source>
</evidence>
<dbReference type="GO" id="GO:1905394">
    <property type="term" value="F:retromer complex binding"/>
    <property type="evidence" value="ECO:0007669"/>
    <property type="project" value="TreeGrafter"/>
</dbReference>
<gene>
    <name evidence="11" type="ORF">GDO78_008289</name>
</gene>
<evidence type="ECO:0000256" key="3">
    <source>
        <dbReference type="ARBA" id="ARBA00022448"/>
    </source>
</evidence>
<keyword evidence="12" id="KW-1185">Reference proteome</keyword>
<evidence type="ECO:0000256" key="6">
    <source>
        <dbReference type="ARBA" id="ARBA00022753"/>
    </source>
</evidence>
<comment type="caution">
    <text evidence="11">The sequence shown here is derived from an EMBL/GenBank/DDBJ whole genome shotgun (WGS) entry which is preliminary data.</text>
</comment>
<feature type="compositionally biased region" description="Polar residues" evidence="9">
    <location>
        <begin position="463"/>
        <end position="472"/>
    </location>
</feature>
<dbReference type="GO" id="GO:0031901">
    <property type="term" value="C:early endosome membrane"/>
    <property type="evidence" value="ECO:0007669"/>
    <property type="project" value="UniProtKB-SubCell"/>
</dbReference>
<feature type="region of interest" description="Disordered" evidence="9">
    <location>
        <begin position="787"/>
        <end position="844"/>
    </location>
</feature>
<evidence type="ECO:0000256" key="8">
    <source>
        <dbReference type="ARBA" id="ARBA00038327"/>
    </source>
</evidence>
<dbReference type="GO" id="GO:0005829">
    <property type="term" value="C:cytosol"/>
    <property type="evidence" value="ECO:0007669"/>
    <property type="project" value="GOC"/>
</dbReference>
<feature type="compositionally biased region" description="Basic residues" evidence="9">
    <location>
        <begin position="917"/>
        <end position="935"/>
    </location>
</feature>
<evidence type="ECO:0000256" key="5">
    <source>
        <dbReference type="ARBA" id="ARBA00022553"/>
    </source>
</evidence>
<feature type="compositionally biased region" description="Polar residues" evidence="9">
    <location>
        <begin position="978"/>
        <end position="988"/>
    </location>
</feature>
<comment type="similarity">
    <text evidence="8">Belongs to the FAM21 family.</text>
</comment>
<feature type="compositionally biased region" description="Basic and acidic residues" evidence="9">
    <location>
        <begin position="562"/>
        <end position="574"/>
    </location>
</feature>
<keyword evidence="6" id="KW-0967">Endosome</keyword>
<dbReference type="InterPro" id="IPR029341">
    <property type="entry name" value="FAM21/CAPZIP"/>
</dbReference>
<feature type="region of interest" description="Disordered" evidence="9">
    <location>
        <begin position="609"/>
        <end position="741"/>
    </location>
</feature>
<feature type="compositionally biased region" description="Basic and acidic residues" evidence="9">
    <location>
        <begin position="626"/>
        <end position="656"/>
    </location>
</feature>
<dbReference type="GO" id="GO:0036010">
    <property type="term" value="P:protein localization to endosome"/>
    <property type="evidence" value="ECO:0007669"/>
    <property type="project" value="TreeGrafter"/>
</dbReference>
<dbReference type="EMBL" id="WNTK01000004">
    <property type="protein sequence ID" value="KAG9485114.1"/>
    <property type="molecule type" value="Genomic_DNA"/>
</dbReference>
<keyword evidence="4" id="KW-1003">Cell membrane</keyword>
<keyword evidence="3" id="KW-0813">Transport</keyword>
<dbReference type="OrthoDB" id="751084at2759"/>
<keyword evidence="7" id="KW-0472">Membrane</keyword>
<name>A0A8J6FEH1_ELECQ</name>
<evidence type="ECO:0000259" key="10">
    <source>
        <dbReference type="Pfam" id="PF15255"/>
    </source>
</evidence>
<feature type="compositionally biased region" description="Acidic residues" evidence="9">
    <location>
        <begin position="216"/>
        <end position="233"/>
    </location>
</feature>
<feature type="compositionally biased region" description="Basic and acidic residues" evidence="9">
    <location>
        <begin position="308"/>
        <end position="320"/>
    </location>
</feature>
<feature type="compositionally biased region" description="Basic and acidic residues" evidence="9">
    <location>
        <begin position="1026"/>
        <end position="1046"/>
    </location>
</feature>
<dbReference type="AlphaFoldDB" id="A0A8J6FEH1"/>